<gene>
    <name evidence="3" type="ORF">SAMD00023353_7000180</name>
</gene>
<accession>A0A1W2TJZ4</accession>
<organism evidence="3">
    <name type="scientific">Rosellinia necatrix</name>
    <name type="common">White root-rot fungus</name>
    <dbReference type="NCBI Taxonomy" id="77044"/>
    <lineage>
        <taxon>Eukaryota</taxon>
        <taxon>Fungi</taxon>
        <taxon>Dikarya</taxon>
        <taxon>Ascomycota</taxon>
        <taxon>Pezizomycotina</taxon>
        <taxon>Sordariomycetes</taxon>
        <taxon>Xylariomycetidae</taxon>
        <taxon>Xylariales</taxon>
        <taxon>Xylariaceae</taxon>
        <taxon>Rosellinia</taxon>
    </lineage>
</organism>
<sequence length="382" mass="41180">MSPSLTILEKADLALRWPLVFLPRVLLHCIRCPLVAWRRGLPVKIYVAAGLLRSALISFSGRQMQFMCPTPAETYRAWVETRQAAAARDGDSAALDRLRVRIDELPDGASSILWVGNRERASRYVLFCPGGGYLAPMAAGHLEWCYRSYVEMAAGREVAVAVLQYTLCPGARHPTQLMQAAAALRHLLDSGVPAGHIVVGGDSAGGNLAALLLGYLARPDCPISLPEPLAGGFLVSPWVSGATSTRSFRENEYVDMLSAGHIRASFGEFIGDAGDRGGLDAGPGMPMDADHEWMAGWERATKALYVTVGAHEVLRDQGVMLAEGIRNRNEKVKVQLEIQETDAHDFILVEGIGLCGAGKGVNGALPPRMASQQAVISSYFDD</sequence>
<dbReference type="SUPFAM" id="SSF53474">
    <property type="entry name" value="alpha/beta-Hydrolases"/>
    <property type="match status" value="1"/>
</dbReference>
<evidence type="ECO:0000256" key="1">
    <source>
        <dbReference type="ARBA" id="ARBA00022801"/>
    </source>
</evidence>
<dbReference type="Pfam" id="PF07859">
    <property type="entry name" value="Abhydrolase_3"/>
    <property type="match status" value="1"/>
</dbReference>
<dbReference type="PANTHER" id="PTHR48081:SF31">
    <property type="entry name" value="STERYL ACETYL HYDROLASE MUG81-RELATED"/>
    <property type="match status" value="1"/>
</dbReference>
<dbReference type="OrthoDB" id="2152029at2759"/>
<dbReference type="InterPro" id="IPR013094">
    <property type="entry name" value="AB_hydrolase_3"/>
</dbReference>
<keyword evidence="4" id="KW-1185">Reference proteome</keyword>
<proteinExistence type="predicted"/>
<evidence type="ECO:0000313" key="4">
    <source>
        <dbReference type="Proteomes" id="UP000054516"/>
    </source>
</evidence>
<feature type="domain" description="Alpha/beta hydrolase fold-3" evidence="2">
    <location>
        <begin position="126"/>
        <end position="347"/>
    </location>
</feature>
<dbReference type="InterPro" id="IPR029058">
    <property type="entry name" value="AB_hydrolase_fold"/>
</dbReference>
<evidence type="ECO:0000259" key="2">
    <source>
        <dbReference type="Pfam" id="PF07859"/>
    </source>
</evidence>
<dbReference type="EMBL" id="DF977515">
    <property type="protein sequence ID" value="GAP88548.2"/>
    <property type="molecule type" value="Genomic_DNA"/>
</dbReference>
<dbReference type="GO" id="GO:0016787">
    <property type="term" value="F:hydrolase activity"/>
    <property type="evidence" value="ECO:0007669"/>
    <property type="project" value="UniProtKB-KW"/>
</dbReference>
<protein>
    <submittedName>
        <fullName evidence="3">Putative alpha beta hydrolase fold protein</fullName>
    </submittedName>
</protein>
<name>A0A1W2TJZ4_ROSNE</name>
<dbReference type="OMA" id="GWAMPAD"/>
<evidence type="ECO:0000313" key="3">
    <source>
        <dbReference type="EMBL" id="GAP88548.2"/>
    </source>
</evidence>
<dbReference type="PANTHER" id="PTHR48081">
    <property type="entry name" value="AB HYDROLASE SUPERFAMILY PROTEIN C4A8.06C"/>
    <property type="match status" value="1"/>
</dbReference>
<dbReference type="InterPro" id="IPR050300">
    <property type="entry name" value="GDXG_lipolytic_enzyme"/>
</dbReference>
<dbReference type="Proteomes" id="UP000054516">
    <property type="component" value="Unassembled WGS sequence"/>
</dbReference>
<reference evidence="3" key="1">
    <citation type="submission" date="2016-03" db="EMBL/GenBank/DDBJ databases">
        <title>Draft genome sequence of Rosellinia necatrix.</title>
        <authorList>
            <person name="Kanematsu S."/>
        </authorList>
    </citation>
    <scope>NUCLEOTIDE SEQUENCE [LARGE SCALE GENOMIC DNA]</scope>
    <source>
        <strain evidence="3">W97</strain>
    </source>
</reference>
<dbReference type="STRING" id="77044.A0A1W2TJZ4"/>
<dbReference type="AlphaFoldDB" id="A0A1W2TJZ4"/>
<dbReference type="Gene3D" id="3.40.50.1820">
    <property type="entry name" value="alpha/beta hydrolase"/>
    <property type="match status" value="1"/>
</dbReference>
<keyword evidence="1 3" id="KW-0378">Hydrolase</keyword>